<dbReference type="Gene3D" id="1.10.260.40">
    <property type="entry name" value="lambda repressor-like DNA-binding domains"/>
    <property type="match status" value="1"/>
</dbReference>
<name>A0A3S5EH00_9ACTO</name>
<dbReference type="PANTHER" id="PTHR30146">
    <property type="entry name" value="LACI-RELATED TRANSCRIPTIONAL REPRESSOR"/>
    <property type="match status" value="1"/>
</dbReference>
<dbReference type="InterPro" id="IPR028082">
    <property type="entry name" value="Peripla_BP_I"/>
</dbReference>
<evidence type="ECO:0000259" key="4">
    <source>
        <dbReference type="PROSITE" id="PS50932"/>
    </source>
</evidence>
<dbReference type="PROSITE" id="PS50932">
    <property type="entry name" value="HTH_LACI_2"/>
    <property type="match status" value="1"/>
</dbReference>
<accession>A0A3S5EH00</accession>
<evidence type="ECO:0000256" key="1">
    <source>
        <dbReference type="ARBA" id="ARBA00023015"/>
    </source>
</evidence>
<dbReference type="SUPFAM" id="SSF53822">
    <property type="entry name" value="Periplasmic binding protein-like I"/>
    <property type="match status" value="1"/>
</dbReference>
<dbReference type="CDD" id="cd06267">
    <property type="entry name" value="PBP1_LacI_sugar_binding-like"/>
    <property type="match status" value="1"/>
</dbReference>
<dbReference type="GO" id="GO:0000976">
    <property type="term" value="F:transcription cis-regulatory region binding"/>
    <property type="evidence" value="ECO:0007669"/>
    <property type="project" value="TreeGrafter"/>
</dbReference>
<keyword evidence="1" id="KW-0805">Transcription regulation</keyword>
<evidence type="ECO:0000313" key="5">
    <source>
        <dbReference type="EMBL" id="VEG27475.1"/>
    </source>
</evidence>
<keyword evidence="3" id="KW-0804">Transcription</keyword>
<proteinExistence type="predicted"/>
<evidence type="ECO:0000313" key="6">
    <source>
        <dbReference type="Proteomes" id="UP000266895"/>
    </source>
</evidence>
<feature type="domain" description="HTH lacI-type" evidence="4">
    <location>
        <begin position="8"/>
        <end position="62"/>
    </location>
</feature>
<dbReference type="RefSeq" id="WP_126382200.1">
    <property type="nucleotide sequence ID" value="NZ_LR134350.1"/>
</dbReference>
<reference evidence="5 6" key="1">
    <citation type="submission" date="2018-12" db="EMBL/GenBank/DDBJ databases">
        <authorList>
            <consortium name="Pathogen Informatics"/>
        </authorList>
    </citation>
    <scope>NUCLEOTIDE SEQUENCE [LARGE SCALE GENOMIC DNA]</scope>
    <source>
        <strain evidence="5 6">NCTC11636</strain>
    </source>
</reference>
<dbReference type="InterPro" id="IPR010982">
    <property type="entry name" value="Lambda_DNA-bd_dom_sf"/>
</dbReference>
<keyword evidence="6" id="KW-1185">Reference proteome</keyword>
<dbReference type="InterPro" id="IPR000843">
    <property type="entry name" value="HTH_LacI"/>
</dbReference>
<gene>
    <name evidence="5" type="primary">galS_1</name>
    <name evidence="5" type="ORF">NCTC11636_01049</name>
</gene>
<protein>
    <submittedName>
        <fullName evidence="5">Mgl repressor and galactose ultrainduction factor</fullName>
    </submittedName>
</protein>
<dbReference type="AlphaFoldDB" id="A0A3S5EH00"/>
<organism evidence="5 6">
    <name type="scientific">Actinomyces howellii</name>
    <dbReference type="NCBI Taxonomy" id="52771"/>
    <lineage>
        <taxon>Bacteria</taxon>
        <taxon>Bacillati</taxon>
        <taxon>Actinomycetota</taxon>
        <taxon>Actinomycetes</taxon>
        <taxon>Actinomycetales</taxon>
        <taxon>Actinomycetaceae</taxon>
        <taxon>Actinomyces</taxon>
    </lineage>
</organism>
<dbReference type="PANTHER" id="PTHR30146:SF109">
    <property type="entry name" value="HTH-TYPE TRANSCRIPTIONAL REGULATOR GALS"/>
    <property type="match status" value="1"/>
</dbReference>
<dbReference type="KEGG" id="ahw:NCTC11636_01049"/>
<dbReference type="OrthoDB" id="3266689at2"/>
<dbReference type="InterPro" id="IPR046335">
    <property type="entry name" value="LacI/GalR-like_sensor"/>
</dbReference>
<sequence>MSGTGGRVTIATVAREAGRSISTVSAALNGAPGVSGATRAEILRVAAELGYEADPRARLLRAAHTGIVGVSCIAGQAFQVQLVDGLYRAAREHGHGLSLTAATEHHGEVEGVRGLVRDRCEGIVVVDSRIPYEDLASASAGLPLVVMCRPSPAPGVEAVRSDDRAGMTALVEHVLGTGRRDLVHLDGAGASCTQLRSEAFRAAMEARGLPGRVVPGGQDEEAGVRAVSVLAGRGSMPQALLCYNDHAALGALLELRRRGLRVPQDVAVAGYDDIPVAGVSAVDLTTVRQDVEVLTDTALQRLAERLPCATGRRSRAGGDRPAREDGAPLGAVGAVEHTVAPHLVVRGSTA</sequence>
<dbReference type="Proteomes" id="UP000266895">
    <property type="component" value="Chromosome"/>
</dbReference>
<dbReference type="EMBL" id="LR134350">
    <property type="protein sequence ID" value="VEG27475.1"/>
    <property type="molecule type" value="Genomic_DNA"/>
</dbReference>
<dbReference type="CDD" id="cd01392">
    <property type="entry name" value="HTH_LacI"/>
    <property type="match status" value="1"/>
</dbReference>
<dbReference type="Gene3D" id="3.40.50.2300">
    <property type="match status" value="2"/>
</dbReference>
<evidence type="ECO:0000256" key="3">
    <source>
        <dbReference type="ARBA" id="ARBA00023163"/>
    </source>
</evidence>
<keyword evidence="2" id="KW-0238">DNA-binding</keyword>
<evidence type="ECO:0000256" key="2">
    <source>
        <dbReference type="ARBA" id="ARBA00023125"/>
    </source>
</evidence>
<dbReference type="Pfam" id="PF13377">
    <property type="entry name" value="Peripla_BP_3"/>
    <property type="match status" value="1"/>
</dbReference>
<dbReference type="Pfam" id="PF00356">
    <property type="entry name" value="LacI"/>
    <property type="match status" value="1"/>
</dbReference>
<dbReference type="SUPFAM" id="SSF47413">
    <property type="entry name" value="lambda repressor-like DNA-binding domains"/>
    <property type="match status" value="1"/>
</dbReference>
<dbReference type="SMART" id="SM00354">
    <property type="entry name" value="HTH_LACI"/>
    <property type="match status" value="1"/>
</dbReference>
<dbReference type="GO" id="GO:0003700">
    <property type="term" value="F:DNA-binding transcription factor activity"/>
    <property type="evidence" value="ECO:0007669"/>
    <property type="project" value="TreeGrafter"/>
</dbReference>